<organism evidence="2 3">
    <name type="scientific">Solirubrobacter deserti</name>
    <dbReference type="NCBI Taxonomy" id="2282478"/>
    <lineage>
        <taxon>Bacteria</taxon>
        <taxon>Bacillati</taxon>
        <taxon>Actinomycetota</taxon>
        <taxon>Thermoleophilia</taxon>
        <taxon>Solirubrobacterales</taxon>
        <taxon>Solirubrobacteraceae</taxon>
        <taxon>Solirubrobacter</taxon>
    </lineage>
</organism>
<keyword evidence="3" id="KW-1185">Reference proteome</keyword>
<reference evidence="2" key="1">
    <citation type="submission" date="2022-10" db="EMBL/GenBank/DDBJ databases">
        <title>The WGS of Solirubrobacter sp. CPCC 204708.</title>
        <authorList>
            <person name="Jiang Z."/>
        </authorList>
    </citation>
    <scope>NUCLEOTIDE SEQUENCE</scope>
    <source>
        <strain evidence="2">CPCC 204708</strain>
    </source>
</reference>
<accession>A0ABT4RHN8</accession>
<dbReference type="Gene3D" id="3.40.50.720">
    <property type="entry name" value="NAD(P)-binding Rossmann-like Domain"/>
    <property type="match status" value="1"/>
</dbReference>
<sequence length="351" mass="37854">MSLRVVVTGATGNVGTSVLEALGADDRVGEIIGISRRIPNWTPPKVTWRSADVSRDELSGAFAGAHAVIHLAWLIQPSRDAEQLERVNVEGSRRVFEAAVAAGVEVLVHASSIGVYSPGPKDAPVDESWAREGVDTLFYARHKAACEHMLDDLEGRGTRIVRLRPGLIFKAEAGPEIRRLFAGPLVPTMLLKPGRIPVLPLPDRLVVQAVHSRDVADAYRLAALEPQAEGAYNIAADPVLTPDRIAKVLGARRVSVPEKPLRVAADGAWRAHVQPTPPGWLDMGLAVPIMDTSRARSHLGWTPTVDSESALLEVLTGMRETEGLDTPPLKPHAGGPLRIREFLTGVGRRLT</sequence>
<dbReference type="SUPFAM" id="SSF51735">
    <property type="entry name" value="NAD(P)-binding Rossmann-fold domains"/>
    <property type="match status" value="1"/>
</dbReference>
<name>A0ABT4RHN8_9ACTN</name>
<dbReference type="RefSeq" id="WP_202954128.1">
    <property type="nucleotide sequence ID" value="NZ_JAPCID010000013.1"/>
</dbReference>
<comment type="caution">
    <text evidence="2">The sequence shown here is derived from an EMBL/GenBank/DDBJ whole genome shotgun (WGS) entry which is preliminary data.</text>
</comment>
<dbReference type="InterPro" id="IPR036291">
    <property type="entry name" value="NAD(P)-bd_dom_sf"/>
</dbReference>
<dbReference type="Pfam" id="PF01370">
    <property type="entry name" value="Epimerase"/>
    <property type="match status" value="1"/>
</dbReference>
<dbReference type="InterPro" id="IPR001509">
    <property type="entry name" value="Epimerase_deHydtase"/>
</dbReference>
<evidence type="ECO:0000313" key="2">
    <source>
        <dbReference type="EMBL" id="MDA0138052.1"/>
    </source>
</evidence>
<feature type="domain" description="NAD-dependent epimerase/dehydratase" evidence="1">
    <location>
        <begin position="5"/>
        <end position="235"/>
    </location>
</feature>
<dbReference type="PANTHER" id="PTHR48079">
    <property type="entry name" value="PROTEIN YEEZ"/>
    <property type="match status" value="1"/>
</dbReference>
<dbReference type="EMBL" id="JAPCID010000013">
    <property type="protein sequence ID" value="MDA0138052.1"/>
    <property type="molecule type" value="Genomic_DNA"/>
</dbReference>
<dbReference type="InterPro" id="IPR051783">
    <property type="entry name" value="NAD(P)-dependent_oxidoreduct"/>
</dbReference>
<evidence type="ECO:0000313" key="3">
    <source>
        <dbReference type="Proteomes" id="UP001147700"/>
    </source>
</evidence>
<dbReference type="Proteomes" id="UP001147700">
    <property type="component" value="Unassembled WGS sequence"/>
</dbReference>
<dbReference type="PANTHER" id="PTHR48079:SF6">
    <property type="entry name" value="NAD(P)-BINDING DOMAIN-CONTAINING PROTEIN-RELATED"/>
    <property type="match status" value="1"/>
</dbReference>
<evidence type="ECO:0000259" key="1">
    <source>
        <dbReference type="Pfam" id="PF01370"/>
    </source>
</evidence>
<proteinExistence type="predicted"/>
<gene>
    <name evidence="2" type="ORF">OJ962_11105</name>
</gene>
<protein>
    <submittedName>
        <fullName evidence="2">NAD-dependent epimerase/dehydratase family protein</fullName>
    </submittedName>
</protein>